<keyword evidence="3 4" id="KW-0408">Iron</keyword>
<evidence type="ECO:0000256" key="2">
    <source>
        <dbReference type="ARBA" id="ARBA00022723"/>
    </source>
</evidence>
<evidence type="ECO:0000256" key="4">
    <source>
        <dbReference type="PIRSR" id="PIRSR602401-1"/>
    </source>
</evidence>
<keyword evidence="4 5" id="KW-0349">Heme</keyword>
<dbReference type="Pfam" id="PF00067">
    <property type="entry name" value="p450"/>
    <property type="match status" value="2"/>
</dbReference>
<dbReference type="InterPro" id="IPR017972">
    <property type="entry name" value="Cyt_P450_CS"/>
</dbReference>
<evidence type="ECO:0000256" key="1">
    <source>
        <dbReference type="ARBA" id="ARBA00010617"/>
    </source>
</evidence>
<dbReference type="SUPFAM" id="SSF48264">
    <property type="entry name" value="Cytochrome P450"/>
    <property type="match status" value="1"/>
</dbReference>
<evidence type="ECO:0000256" key="6">
    <source>
        <dbReference type="SAM" id="SignalP"/>
    </source>
</evidence>
<dbReference type="GO" id="GO:0020037">
    <property type="term" value="F:heme binding"/>
    <property type="evidence" value="ECO:0007669"/>
    <property type="project" value="InterPro"/>
</dbReference>
<dbReference type="AlphaFoldDB" id="A0AAN9MZK2"/>
<comment type="caution">
    <text evidence="7">The sequence shown here is derived from an EMBL/GenBank/DDBJ whole genome shotgun (WGS) entry which is preliminary data.</text>
</comment>
<dbReference type="GO" id="GO:0005506">
    <property type="term" value="F:iron ion binding"/>
    <property type="evidence" value="ECO:0007669"/>
    <property type="project" value="InterPro"/>
</dbReference>
<proteinExistence type="inferred from homology"/>
<sequence>MLIFTIFQLFLSLVFIIKRYSNAKTSRNSPPSPPRLPIIGNLHQLGLFPHRTLHSLAQKYGPFMLLHFGKVPVLVVSLADAASEVMKTHDLSFSDRPSRKMNDILLYGSKDLASSTYGDYWRQLRTLSVLHLLSNKRVQSFRRVREEETSRMIENIKQCSSSSLLVNLTELCAAVTNDIACRVALGRRYRGVEGSKVNGLYGRAHSVAKHLDQFVVEVIEEHHGRVHLDTQDQLDFVDVLLSIENSNTTSFPVGRTAVKALILDMFVAGTDTTHTALEWTMSELLKHPSVMHKLQDEVRSVVGNRSRVNEDDLGHLNYLKAVIKESLRLHPPLPLIVPRKCMKDIKVKGYDIEAGTQVLVNVWAIARDPLSWDQPLEFKPERFLNSSIYFKGHDFEFIPFGAGRRGCPGIMFAMTILEMVIANLVLQFDWALPGGATGEDLDMSETSGLAIHRKYPLQALATSYERN</sequence>
<dbReference type="EMBL" id="JAYMYQ010000001">
    <property type="protein sequence ID" value="KAK7362876.1"/>
    <property type="molecule type" value="Genomic_DNA"/>
</dbReference>
<dbReference type="InterPro" id="IPR036396">
    <property type="entry name" value="Cyt_P450_sf"/>
</dbReference>
<dbReference type="PANTHER" id="PTHR47955">
    <property type="entry name" value="CYTOCHROME P450 FAMILY 71 PROTEIN"/>
    <property type="match status" value="1"/>
</dbReference>
<accession>A0AAN9MZK2</accession>
<reference evidence="7 8" key="1">
    <citation type="submission" date="2024-01" db="EMBL/GenBank/DDBJ databases">
        <title>The genomes of 5 underutilized Papilionoideae crops provide insights into root nodulation and disease resistanc.</title>
        <authorList>
            <person name="Jiang F."/>
        </authorList>
    </citation>
    <scope>NUCLEOTIDE SEQUENCE [LARGE SCALE GENOMIC DNA]</scope>
    <source>
        <strain evidence="7">LVBAO_FW01</strain>
        <tissue evidence="7">Leaves</tissue>
    </source>
</reference>
<feature type="binding site" description="axial binding residue" evidence="4">
    <location>
        <position position="407"/>
    </location>
    <ligand>
        <name>heme</name>
        <dbReference type="ChEBI" id="CHEBI:30413"/>
    </ligand>
    <ligandPart>
        <name>Fe</name>
        <dbReference type="ChEBI" id="CHEBI:18248"/>
    </ligandPart>
</feature>
<protein>
    <recommendedName>
        <fullName evidence="9">Cytochrome P450</fullName>
    </recommendedName>
</protein>
<gene>
    <name evidence="7" type="ORF">VNO77_05001</name>
</gene>
<evidence type="ECO:0000256" key="5">
    <source>
        <dbReference type="RuleBase" id="RU000461"/>
    </source>
</evidence>
<dbReference type="PRINTS" id="PR00463">
    <property type="entry name" value="EP450I"/>
</dbReference>
<keyword evidence="5" id="KW-0503">Monooxygenase</keyword>
<dbReference type="PANTHER" id="PTHR47955:SF15">
    <property type="entry name" value="CYTOCHROME P450 71A2-LIKE"/>
    <property type="match status" value="1"/>
</dbReference>
<dbReference type="CDD" id="cd11072">
    <property type="entry name" value="CYP71-like"/>
    <property type="match status" value="1"/>
</dbReference>
<evidence type="ECO:0000313" key="8">
    <source>
        <dbReference type="Proteomes" id="UP001367508"/>
    </source>
</evidence>
<dbReference type="GO" id="GO:0016705">
    <property type="term" value="F:oxidoreductase activity, acting on paired donors, with incorporation or reduction of molecular oxygen"/>
    <property type="evidence" value="ECO:0007669"/>
    <property type="project" value="InterPro"/>
</dbReference>
<dbReference type="PROSITE" id="PS00086">
    <property type="entry name" value="CYTOCHROME_P450"/>
    <property type="match status" value="1"/>
</dbReference>
<dbReference type="Gene3D" id="1.10.630.10">
    <property type="entry name" value="Cytochrome P450"/>
    <property type="match status" value="1"/>
</dbReference>
<dbReference type="FunFam" id="1.10.630.10:FF:000011">
    <property type="entry name" value="Cytochrome P450 83B1"/>
    <property type="match status" value="1"/>
</dbReference>
<keyword evidence="8" id="KW-1185">Reference proteome</keyword>
<evidence type="ECO:0008006" key="9">
    <source>
        <dbReference type="Google" id="ProtNLM"/>
    </source>
</evidence>
<feature type="signal peptide" evidence="6">
    <location>
        <begin position="1"/>
        <end position="23"/>
    </location>
</feature>
<evidence type="ECO:0000313" key="7">
    <source>
        <dbReference type="EMBL" id="KAK7362876.1"/>
    </source>
</evidence>
<keyword evidence="6" id="KW-0732">Signal</keyword>
<dbReference type="Proteomes" id="UP001367508">
    <property type="component" value="Unassembled WGS sequence"/>
</dbReference>
<keyword evidence="2 4" id="KW-0479">Metal-binding</keyword>
<dbReference type="PRINTS" id="PR00385">
    <property type="entry name" value="P450"/>
</dbReference>
<dbReference type="InterPro" id="IPR001128">
    <property type="entry name" value="Cyt_P450"/>
</dbReference>
<dbReference type="InterPro" id="IPR002401">
    <property type="entry name" value="Cyt_P450_E_grp-I"/>
</dbReference>
<name>A0AAN9MZK2_CANGL</name>
<organism evidence="7 8">
    <name type="scientific">Canavalia gladiata</name>
    <name type="common">Sword bean</name>
    <name type="synonym">Dolichos gladiatus</name>
    <dbReference type="NCBI Taxonomy" id="3824"/>
    <lineage>
        <taxon>Eukaryota</taxon>
        <taxon>Viridiplantae</taxon>
        <taxon>Streptophyta</taxon>
        <taxon>Embryophyta</taxon>
        <taxon>Tracheophyta</taxon>
        <taxon>Spermatophyta</taxon>
        <taxon>Magnoliopsida</taxon>
        <taxon>eudicotyledons</taxon>
        <taxon>Gunneridae</taxon>
        <taxon>Pentapetalae</taxon>
        <taxon>rosids</taxon>
        <taxon>fabids</taxon>
        <taxon>Fabales</taxon>
        <taxon>Fabaceae</taxon>
        <taxon>Papilionoideae</taxon>
        <taxon>50 kb inversion clade</taxon>
        <taxon>NPAAA clade</taxon>
        <taxon>indigoferoid/millettioid clade</taxon>
        <taxon>Phaseoleae</taxon>
        <taxon>Canavalia</taxon>
    </lineage>
</organism>
<comment type="similarity">
    <text evidence="1 5">Belongs to the cytochrome P450 family.</text>
</comment>
<evidence type="ECO:0000256" key="3">
    <source>
        <dbReference type="ARBA" id="ARBA00023004"/>
    </source>
</evidence>
<comment type="cofactor">
    <cofactor evidence="4">
        <name>heme</name>
        <dbReference type="ChEBI" id="CHEBI:30413"/>
    </cofactor>
</comment>
<keyword evidence="5" id="KW-0560">Oxidoreductase</keyword>
<feature type="chain" id="PRO_5042980117" description="Cytochrome P450" evidence="6">
    <location>
        <begin position="24"/>
        <end position="467"/>
    </location>
</feature>
<dbReference type="GO" id="GO:0004497">
    <property type="term" value="F:monooxygenase activity"/>
    <property type="evidence" value="ECO:0007669"/>
    <property type="project" value="UniProtKB-KW"/>
</dbReference>